<gene>
    <name evidence="2" type="ORF">HMPREF3206_00127</name>
</gene>
<feature type="chain" id="PRO_5007458015" description="Lipoprotein" evidence="1">
    <location>
        <begin position="22"/>
        <end position="180"/>
    </location>
</feature>
<dbReference type="PROSITE" id="PS51257">
    <property type="entry name" value="PROKAR_LIPOPROTEIN"/>
    <property type="match status" value="1"/>
</dbReference>
<name>A0A133NKS1_9FUSO</name>
<accession>A0A133NKS1</accession>
<dbReference type="AlphaFoldDB" id="A0A133NKS1"/>
<dbReference type="PATRIC" id="fig|134605.3.peg.129"/>
<protein>
    <recommendedName>
        <fullName evidence="4">Lipoprotein</fullName>
    </recommendedName>
</protein>
<keyword evidence="1" id="KW-0732">Signal</keyword>
<reference evidence="3" key="1">
    <citation type="submission" date="2016-01" db="EMBL/GenBank/DDBJ databases">
        <authorList>
            <person name="Mitreva M."/>
            <person name="Pepin K.H."/>
            <person name="Mihindukulasuriya K.A."/>
            <person name="Fulton R."/>
            <person name="Fronick C."/>
            <person name="O'Laughlin M."/>
            <person name="Miner T."/>
            <person name="Herter B."/>
            <person name="Rosa B.A."/>
            <person name="Cordes M."/>
            <person name="Tomlinson C."/>
            <person name="Wollam A."/>
            <person name="Palsikar V.B."/>
            <person name="Mardis E.R."/>
            <person name="Wilson R.K."/>
        </authorList>
    </citation>
    <scope>NUCLEOTIDE SEQUENCE [LARGE SCALE GENOMIC DNA]</scope>
    <source>
        <strain evidence="3">CMW8396</strain>
    </source>
</reference>
<feature type="signal peptide" evidence="1">
    <location>
        <begin position="1"/>
        <end position="21"/>
    </location>
</feature>
<dbReference type="Proteomes" id="UP000070617">
    <property type="component" value="Unassembled WGS sequence"/>
</dbReference>
<evidence type="ECO:0000313" key="3">
    <source>
        <dbReference type="Proteomes" id="UP000070617"/>
    </source>
</evidence>
<keyword evidence="3" id="KW-1185">Reference proteome</keyword>
<evidence type="ECO:0000256" key="1">
    <source>
        <dbReference type="SAM" id="SignalP"/>
    </source>
</evidence>
<evidence type="ECO:0000313" key="2">
    <source>
        <dbReference type="EMBL" id="KXA16892.1"/>
    </source>
</evidence>
<proteinExistence type="predicted"/>
<organism evidence="2 3">
    <name type="scientific">Fusobacterium equinum</name>
    <dbReference type="NCBI Taxonomy" id="134605"/>
    <lineage>
        <taxon>Bacteria</taxon>
        <taxon>Fusobacteriati</taxon>
        <taxon>Fusobacteriota</taxon>
        <taxon>Fusobacteriia</taxon>
        <taxon>Fusobacteriales</taxon>
        <taxon>Fusobacteriaceae</taxon>
        <taxon>Fusobacterium</taxon>
    </lineage>
</organism>
<dbReference type="EMBL" id="LRPX01000005">
    <property type="protein sequence ID" value="KXA16892.1"/>
    <property type="molecule type" value="Genomic_DNA"/>
</dbReference>
<evidence type="ECO:0008006" key="4">
    <source>
        <dbReference type="Google" id="ProtNLM"/>
    </source>
</evidence>
<comment type="caution">
    <text evidence="2">The sequence shown here is derived from an EMBL/GenBank/DDBJ whole genome shotgun (WGS) entry which is preliminary data.</text>
</comment>
<dbReference type="STRING" id="134605.HMPREF3206_00127"/>
<sequence length="180" mass="19292">MGGSKMRKILGCLSIATLLLAGCTSTDFRNVFDSLNTSVPEAINQAVSSRVNAENELYTVGSASVGQTGSIIAQSKANKIASEALRSKIRAAVETNFKSYTLNMDSYSKNLVLPAIPELTSYATDLVIKQVKQKGAWEDSSKVYSLLSVPTAEVTSTSQKVLKSFLTNTSKKLEDLSKGI</sequence>